<dbReference type="PROSITE" id="PS00149">
    <property type="entry name" value="SULFATASE_2"/>
    <property type="match status" value="1"/>
</dbReference>
<sequence length="545" mass="60513">MPGTKITSTWLLPFILLLSLNLDCGLTTARTPPNIIFILADDLGWHDVGFHGSEIKTPNIDKLAYAGVILNNYYVQPICTPTRGAIMSGKYPIHTGLQHYVIAGTQPYGLPLSVTTLPQHLKALGYNTHMVGKWHLGMFKADYLPENRGFDSHFGYYMGHADYFDHYAEDGYLGYDLHYNGETAWNYSEVYSTQLYTQRAEKIIKSHNQSKPLFLYLAHQAVHAGNGGDPIQAPQEYIERFPYIKNVPRRMFAGVVSALDDSVGAVYQALQDTGMADNTIIVFSTDNGGPTNHYDQNAACNWPLKGNKNTLWQGGVRGVGFVHSPLLHNPGRIVNEKVHVVDWLPTLLQAAEGEGFKSQEKSEKDLDLDGIGMWPEISGSSGRATWPRQEVLLNIDPTDKFGGIIVGDYKLVYGNIPISGWFPPPGEVTGEAKVAGDDFSAPVENVLLFRPEIEKSVGGKPITIECGVMPMNATKQCQPEKAPCLFDLRGDPCEYHNVASDLPEVVTRLEERLIQYYLTMIPPANKPEDPRGNPQLHGGVWKPWM</sequence>
<keyword evidence="8" id="KW-0732">Signal</keyword>
<evidence type="ECO:0000256" key="1">
    <source>
        <dbReference type="ARBA" id="ARBA00001913"/>
    </source>
</evidence>
<comment type="cofactor">
    <cofactor evidence="1">
        <name>Ca(2+)</name>
        <dbReference type="ChEBI" id="CHEBI:29108"/>
    </cofactor>
</comment>
<evidence type="ECO:0000256" key="8">
    <source>
        <dbReference type="SAM" id="SignalP"/>
    </source>
</evidence>
<feature type="signal peptide" evidence="8">
    <location>
        <begin position="1"/>
        <end position="29"/>
    </location>
</feature>
<evidence type="ECO:0000256" key="3">
    <source>
        <dbReference type="ARBA" id="ARBA00022723"/>
    </source>
</evidence>
<dbReference type="InterPro" id="IPR024607">
    <property type="entry name" value="Sulfatase_CS"/>
</dbReference>
<dbReference type="Pfam" id="PF00884">
    <property type="entry name" value="Sulfatase"/>
    <property type="match status" value="1"/>
</dbReference>
<keyword evidence="5" id="KW-0106">Calcium</keyword>
<dbReference type="InterPro" id="IPR047115">
    <property type="entry name" value="ARSB"/>
</dbReference>
<dbReference type="Proteomes" id="UP000762676">
    <property type="component" value="Unassembled WGS sequence"/>
</dbReference>
<reference evidence="10 11" key="1">
    <citation type="journal article" date="2021" name="Elife">
        <title>Chloroplast acquisition without the gene transfer in kleptoplastic sea slugs, Plakobranchus ocellatus.</title>
        <authorList>
            <person name="Maeda T."/>
            <person name="Takahashi S."/>
            <person name="Yoshida T."/>
            <person name="Shimamura S."/>
            <person name="Takaki Y."/>
            <person name="Nagai Y."/>
            <person name="Toyoda A."/>
            <person name="Suzuki Y."/>
            <person name="Arimoto A."/>
            <person name="Ishii H."/>
            <person name="Satoh N."/>
            <person name="Nishiyama T."/>
            <person name="Hasebe M."/>
            <person name="Maruyama T."/>
            <person name="Minagawa J."/>
            <person name="Obokata J."/>
            <person name="Shigenobu S."/>
        </authorList>
    </citation>
    <scope>NUCLEOTIDE SEQUENCE [LARGE SCALE GENOMIC DNA]</scope>
</reference>
<dbReference type="InterPro" id="IPR017850">
    <property type="entry name" value="Alkaline_phosphatase_core_sf"/>
</dbReference>
<name>A0AAV4I6M3_9GAST</name>
<evidence type="ECO:0000313" key="10">
    <source>
        <dbReference type="EMBL" id="GFS05555.1"/>
    </source>
</evidence>
<evidence type="ECO:0000256" key="4">
    <source>
        <dbReference type="ARBA" id="ARBA00022801"/>
    </source>
</evidence>
<dbReference type="EMBL" id="BMAT01009397">
    <property type="protein sequence ID" value="GFS05555.1"/>
    <property type="molecule type" value="Genomic_DNA"/>
</dbReference>
<evidence type="ECO:0000256" key="7">
    <source>
        <dbReference type="SAM" id="MobiDB-lite"/>
    </source>
</evidence>
<gene>
    <name evidence="10" type="ORF">ElyMa_004684700</name>
</gene>
<feature type="domain" description="Sulfatase N-terminal" evidence="9">
    <location>
        <begin position="33"/>
        <end position="351"/>
    </location>
</feature>
<keyword evidence="4" id="KW-0378">Hydrolase</keyword>
<dbReference type="GO" id="GO:0046872">
    <property type="term" value="F:metal ion binding"/>
    <property type="evidence" value="ECO:0007669"/>
    <property type="project" value="UniProtKB-KW"/>
</dbReference>
<accession>A0AAV4I6M3</accession>
<dbReference type="Gene3D" id="3.40.720.10">
    <property type="entry name" value="Alkaline Phosphatase, subunit A"/>
    <property type="match status" value="1"/>
</dbReference>
<evidence type="ECO:0000259" key="9">
    <source>
        <dbReference type="Pfam" id="PF00884"/>
    </source>
</evidence>
<keyword evidence="6" id="KW-0325">Glycoprotein</keyword>
<evidence type="ECO:0000256" key="5">
    <source>
        <dbReference type="ARBA" id="ARBA00022837"/>
    </source>
</evidence>
<proteinExistence type="inferred from homology"/>
<dbReference type="Gene3D" id="3.30.1120.10">
    <property type="match status" value="1"/>
</dbReference>
<comment type="caution">
    <text evidence="10">The sequence shown here is derived from an EMBL/GenBank/DDBJ whole genome shotgun (WGS) entry which is preliminary data.</text>
</comment>
<keyword evidence="3" id="KW-0479">Metal-binding</keyword>
<dbReference type="PANTHER" id="PTHR10342">
    <property type="entry name" value="ARYLSULFATASE"/>
    <property type="match status" value="1"/>
</dbReference>
<dbReference type="PANTHER" id="PTHR10342:SF273">
    <property type="entry name" value="RE14504P"/>
    <property type="match status" value="1"/>
</dbReference>
<dbReference type="GO" id="GO:0008484">
    <property type="term" value="F:sulfuric ester hydrolase activity"/>
    <property type="evidence" value="ECO:0007669"/>
    <property type="project" value="InterPro"/>
</dbReference>
<feature type="region of interest" description="Disordered" evidence="7">
    <location>
        <begin position="524"/>
        <end position="545"/>
    </location>
</feature>
<feature type="chain" id="PRO_5044011158" evidence="8">
    <location>
        <begin position="30"/>
        <end position="545"/>
    </location>
</feature>
<evidence type="ECO:0000256" key="2">
    <source>
        <dbReference type="ARBA" id="ARBA00008779"/>
    </source>
</evidence>
<keyword evidence="11" id="KW-1185">Reference proteome</keyword>
<dbReference type="SUPFAM" id="SSF53649">
    <property type="entry name" value="Alkaline phosphatase-like"/>
    <property type="match status" value="1"/>
</dbReference>
<comment type="similarity">
    <text evidence="2">Belongs to the sulfatase family.</text>
</comment>
<protein>
    <submittedName>
        <fullName evidence="10">Arylsulfatase</fullName>
    </submittedName>
</protein>
<evidence type="ECO:0000313" key="11">
    <source>
        <dbReference type="Proteomes" id="UP000762676"/>
    </source>
</evidence>
<dbReference type="CDD" id="cd16029">
    <property type="entry name" value="4-S"/>
    <property type="match status" value="1"/>
</dbReference>
<evidence type="ECO:0000256" key="6">
    <source>
        <dbReference type="ARBA" id="ARBA00023180"/>
    </source>
</evidence>
<dbReference type="InterPro" id="IPR000917">
    <property type="entry name" value="Sulfatase_N"/>
</dbReference>
<organism evidence="10 11">
    <name type="scientific">Elysia marginata</name>
    <dbReference type="NCBI Taxonomy" id="1093978"/>
    <lineage>
        <taxon>Eukaryota</taxon>
        <taxon>Metazoa</taxon>
        <taxon>Spiralia</taxon>
        <taxon>Lophotrochozoa</taxon>
        <taxon>Mollusca</taxon>
        <taxon>Gastropoda</taxon>
        <taxon>Heterobranchia</taxon>
        <taxon>Euthyneura</taxon>
        <taxon>Panpulmonata</taxon>
        <taxon>Sacoglossa</taxon>
        <taxon>Placobranchoidea</taxon>
        <taxon>Plakobranchidae</taxon>
        <taxon>Elysia</taxon>
    </lineage>
</organism>
<dbReference type="AlphaFoldDB" id="A0AAV4I6M3"/>